<dbReference type="PANTHER" id="PTHR36917:SF1">
    <property type="entry name" value="INNER MEMBRANE-SPANNING PROTEIN YCIB"/>
    <property type="match status" value="1"/>
</dbReference>
<name>A0A554WPE7_9BURK</name>
<dbReference type="RefSeq" id="WP_143894966.1">
    <property type="nucleotide sequence ID" value="NZ_VJND01000007.1"/>
</dbReference>
<dbReference type="EMBL" id="VJND01000007">
    <property type="protein sequence ID" value="TSE25444.1"/>
    <property type="molecule type" value="Genomic_DNA"/>
</dbReference>
<reference evidence="6 7" key="1">
    <citation type="submission" date="2019-07" db="EMBL/GenBank/DDBJ databases">
        <title>Tepidimonas sediminis YIM 72259 draft genome.</title>
        <authorList>
            <person name="Da Costa M.S."/>
            <person name="Froufe H.J.C."/>
            <person name="Egas C."/>
            <person name="Albuquerque L."/>
        </authorList>
    </citation>
    <scope>NUCLEOTIDE SEQUENCE [LARGE SCALE GENOMIC DNA]</scope>
    <source>
        <strain evidence="6 7">YIM 72259</strain>
    </source>
</reference>
<evidence type="ECO:0000256" key="2">
    <source>
        <dbReference type="ARBA" id="ARBA00022692"/>
    </source>
</evidence>
<evidence type="ECO:0000313" key="6">
    <source>
        <dbReference type="EMBL" id="TSE25444.1"/>
    </source>
</evidence>
<evidence type="ECO:0000313" key="7">
    <source>
        <dbReference type="Proteomes" id="UP000320225"/>
    </source>
</evidence>
<protein>
    <recommendedName>
        <fullName evidence="5">Inner membrane-spanning protein YciB</fullName>
    </recommendedName>
</protein>
<comment type="caution">
    <text evidence="6">The sequence shown here is derived from an EMBL/GenBank/DDBJ whole genome shotgun (WGS) entry which is preliminary data.</text>
</comment>
<keyword evidence="7" id="KW-1185">Reference proteome</keyword>
<dbReference type="PANTHER" id="PTHR36917">
    <property type="entry name" value="INTRACELLULAR SEPTATION PROTEIN A-RELATED"/>
    <property type="match status" value="1"/>
</dbReference>
<evidence type="ECO:0000256" key="5">
    <source>
        <dbReference type="HAMAP-Rule" id="MF_00189"/>
    </source>
</evidence>
<dbReference type="Proteomes" id="UP000320225">
    <property type="component" value="Unassembled WGS sequence"/>
</dbReference>
<proteinExistence type="inferred from homology"/>
<dbReference type="OrthoDB" id="9788219at2"/>
<feature type="transmembrane region" description="Helical" evidence="5">
    <location>
        <begin position="49"/>
        <end position="68"/>
    </location>
</feature>
<keyword evidence="1 5" id="KW-1003">Cell membrane</keyword>
<feature type="transmembrane region" description="Helical" evidence="5">
    <location>
        <begin position="21"/>
        <end position="43"/>
    </location>
</feature>
<comment type="function">
    <text evidence="5">Plays a role in cell envelope biogenesis, maintenance of cell envelope integrity and membrane homeostasis.</text>
</comment>
<evidence type="ECO:0000256" key="4">
    <source>
        <dbReference type="ARBA" id="ARBA00023136"/>
    </source>
</evidence>
<keyword evidence="2 5" id="KW-0812">Transmembrane</keyword>
<dbReference type="HAMAP" id="MF_00189">
    <property type="entry name" value="YciB"/>
    <property type="match status" value="1"/>
</dbReference>
<feature type="transmembrane region" description="Helical" evidence="5">
    <location>
        <begin position="151"/>
        <end position="169"/>
    </location>
</feature>
<comment type="subcellular location">
    <subcellularLocation>
        <location evidence="5">Cell inner membrane</location>
        <topology evidence="5">Multi-pass membrane protein</topology>
    </subcellularLocation>
</comment>
<feature type="transmembrane region" description="Helical" evidence="5">
    <location>
        <begin position="80"/>
        <end position="96"/>
    </location>
</feature>
<dbReference type="NCBIfam" id="NF001325">
    <property type="entry name" value="PRK00259.1-3"/>
    <property type="match status" value="1"/>
</dbReference>
<dbReference type="AlphaFoldDB" id="A0A554WPE7"/>
<accession>A0A554WPE7</accession>
<dbReference type="InterPro" id="IPR006008">
    <property type="entry name" value="YciB"/>
</dbReference>
<organism evidence="6 7">
    <name type="scientific">Tepidimonas sediminis</name>
    <dbReference type="NCBI Taxonomy" id="2588941"/>
    <lineage>
        <taxon>Bacteria</taxon>
        <taxon>Pseudomonadati</taxon>
        <taxon>Pseudomonadota</taxon>
        <taxon>Betaproteobacteria</taxon>
        <taxon>Burkholderiales</taxon>
        <taxon>Tepidimonas</taxon>
    </lineage>
</organism>
<dbReference type="Pfam" id="PF04279">
    <property type="entry name" value="IspA"/>
    <property type="match status" value="1"/>
</dbReference>
<evidence type="ECO:0000256" key="1">
    <source>
        <dbReference type="ARBA" id="ARBA00022475"/>
    </source>
</evidence>
<keyword evidence="5" id="KW-0997">Cell inner membrane</keyword>
<keyword evidence="4 5" id="KW-0472">Membrane</keyword>
<gene>
    <name evidence="5 6" type="primary">yciB</name>
    <name evidence="6" type="ORF">Tsedi_01361</name>
</gene>
<sequence length="177" mass="19788">MRLLLDFAPILAFFVAYRIGGIYTATAVLMAATVVQMGIVWALDRRLQAMHKVTLALILIFGALTLVLQDERFIKWKPTVLYGALALVLAAALWGWRRNVLQQLLGSQLPLPPAVWHRLALAWIAYCVFMAALNGAVAAWFSTDAWVDFKLWGYVFPLAFLVGQGLYVARHLKDKTA</sequence>
<dbReference type="GO" id="GO:0005886">
    <property type="term" value="C:plasma membrane"/>
    <property type="evidence" value="ECO:0007669"/>
    <property type="project" value="UniProtKB-SubCell"/>
</dbReference>
<keyword evidence="3 5" id="KW-1133">Transmembrane helix</keyword>
<evidence type="ECO:0000256" key="3">
    <source>
        <dbReference type="ARBA" id="ARBA00022989"/>
    </source>
</evidence>
<feature type="transmembrane region" description="Helical" evidence="5">
    <location>
        <begin position="116"/>
        <end position="139"/>
    </location>
</feature>
<comment type="similarity">
    <text evidence="5">Belongs to the YciB family.</text>
</comment>